<proteinExistence type="predicted"/>
<evidence type="ECO:0000313" key="1">
    <source>
        <dbReference type="EMBL" id="KOC60081.1"/>
    </source>
</evidence>
<dbReference type="STRING" id="597456.A0A0L7QNL9"/>
<dbReference type="OrthoDB" id="7614251at2759"/>
<protein>
    <submittedName>
        <fullName evidence="1">Uncharacterized protein</fullName>
    </submittedName>
</protein>
<accession>A0A0L7QNL9</accession>
<keyword evidence="2" id="KW-1185">Reference proteome</keyword>
<dbReference type="PANTHER" id="PTHR22954">
    <property type="entry name" value="RETROVIRAL PROTEASE-RELATED"/>
    <property type="match status" value="1"/>
</dbReference>
<dbReference type="PANTHER" id="PTHR22954:SF3">
    <property type="entry name" value="PROTEIN CBG08539"/>
    <property type="match status" value="1"/>
</dbReference>
<evidence type="ECO:0000313" key="2">
    <source>
        <dbReference type="Proteomes" id="UP000053825"/>
    </source>
</evidence>
<gene>
    <name evidence="1" type="ORF">WH47_09452</name>
</gene>
<dbReference type="Pfam" id="PF03564">
    <property type="entry name" value="DUF1759"/>
    <property type="match status" value="1"/>
</dbReference>
<dbReference type="InterPro" id="IPR005312">
    <property type="entry name" value="DUF1759"/>
</dbReference>
<dbReference type="EMBL" id="KQ414857">
    <property type="protein sequence ID" value="KOC60081.1"/>
    <property type="molecule type" value="Genomic_DNA"/>
</dbReference>
<organism evidence="1 2">
    <name type="scientific">Habropoda laboriosa</name>
    <dbReference type="NCBI Taxonomy" id="597456"/>
    <lineage>
        <taxon>Eukaryota</taxon>
        <taxon>Metazoa</taxon>
        <taxon>Ecdysozoa</taxon>
        <taxon>Arthropoda</taxon>
        <taxon>Hexapoda</taxon>
        <taxon>Insecta</taxon>
        <taxon>Pterygota</taxon>
        <taxon>Neoptera</taxon>
        <taxon>Endopterygota</taxon>
        <taxon>Hymenoptera</taxon>
        <taxon>Apocrita</taxon>
        <taxon>Aculeata</taxon>
        <taxon>Apoidea</taxon>
        <taxon>Anthophila</taxon>
        <taxon>Apidae</taxon>
        <taxon>Habropoda</taxon>
    </lineage>
</organism>
<dbReference type="Proteomes" id="UP000053825">
    <property type="component" value="Unassembled WGS sequence"/>
</dbReference>
<reference evidence="1 2" key="1">
    <citation type="submission" date="2015-07" db="EMBL/GenBank/DDBJ databases">
        <title>The genome of Habropoda laboriosa.</title>
        <authorList>
            <person name="Pan H."/>
            <person name="Kapheim K."/>
        </authorList>
    </citation>
    <scope>NUCLEOTIDE SEQUENCE [LARGE SCALE GENOMIC DNA]</scope>
    <source>
        <strain evidence="1">0110345459</strain>
    </source>
</reference>
<dbReference type="AlphaFoldDB" id="A0A0L7QNL9"/>
<name>A0A0L7QNL9_9HYME</name>
<sequence>MYLSRIREDSYRNSGSSRSYGTPCIILPAIQLPTFSGNYSDWLKFRDSFISFVHENEVLSNVQRFHYLNSSLKGSVVRVIQSLGVSEANYKLAWELLNSRYENLTALKRHRVTALLDLKAIQKQSEPALRDFSHDATNHRTTLRALG</sequence>